<keyword evidence="10" id="KW-0325">Glycoprotein</keyword>
<dbReference type="PRINTS" id="PR00592">
    <property type="entry name" value="CASENSINGR"/>
</dbReference>
<evidence type="ECO:0000256" key="2">
    <source>
        <dbReference type="ARBA" id="ARBA00007242"/>
    </source>
</evidence>
<keyword evidence="4 12" id="KW-0812">Transmembrane</keyword>
<dbReference type="FunFam" id="3.40.50.2300:FF:000475">
    <property type="entry name" value="Olfactory receptor C family, g2"/>
    <property type="match status" value="2"/>
</dbReference>
<dbReference type="FunFam" id="3.40.50.2300:FF:000125">
    <property type="entry name" value="Vomeronasal 2, receptor 88"/>
    <property type="match status" value="3"/>
</dbReference>
<dbReference type="SMART" id="SM01411">
    <property type="entry name" value="Ephrin_rec_like"/>
    <property type="match status" value="4"/>
</dbReference>
<comment type="similarity">
    <text evidence="2">Belongs to the G-protein coupled receptor 3 family.</text>
</comment>
<dbReference type="InterPro" id="IPR011500">
    <property type="entry name" value="GPCR_3_9-Cys_dom"/>
</dbReference>
<dbReference type="GO" id="GO:0004930">
    <property type="term" value="F:G protein-coupled receptor activity"/>
    <property type="evidence" value="ECO:0007669"/>
    <property type="project" value="UniProtKB-KW"/>
</dbReference>
<dbReference type="InterPro" id="IPR001828">
    <property type="entry name" value="ANF_lig-bd_rcpt"/>
</dbReference>
<evidence type="ECO:0000313" key="15">
    <source>
        <dbReference type="Proteomes" id="UP001187343"/>
    </source>
</evidence>
<evidence type="ECO:0000313" key="14">
    <source>
        <dbReference type="EMBL" id="KAK2894872.1"/>
    </source>
</evidence>
<keyword evidence="8 12" id="KW-0472">Membrane</keyword>
<keyword evidence="3" id="KW-1003">Cell membrane</keyword>
<keyword evidence="11" id="KW-0807">Transducer</keyword>
<dbReference type="FunFam" id="2.10.50.30:FF:000002">
    <property type="entry name" value="Vomeronasal 2 receptor, h1"/>
    <property type="match status" value="4"/>
</dbReference>
<evidence type="ECO:0000256" key="7">
    <source>
        <dbReference type="ARBA" id="ARBA00023040"/>
    </source>
</evidence>
<feature type="transmembrane region" description="Helical" evidence="12">
    <location>
        <begin position="1262"/>
        <end position="1282"/>
    </location>
</feature>
<comment type="caution">
    <text evidence="14">The sequence shown here is derived from an EMBL/GenBank/DDBJ whole genome shotgun (WGS) entry which is preliminary data.</text>
</comment>
<dbReference type="Pfam" id="PF01094">
    <property type="entry name" value="ANF_receptor"/>
    <property type="match status" value="4"/>
</dbReference>
<dbReference type="EMBL" id="JAUYZG010000011">
    <property type="protein sequence ID" value="KAK2894872.1"/>
    <property type="molecule type" value="Genomic_DNA"/>
</dbReference>
<sequence length="2560" mass="283909">MASSDTCQLQGHFKLNGMYKDGDFLIGGLFEVQYLKAFAELSFRTEPKLPHCELFYMTSFQQALTMVFAISEINSNPNVLPNITLGYQIYDNCLRLGVAFRGATALVSGTEETVSDLNCKGPPPVIGIIGDPGSTHSIAISSVLGLFRVPMISYYATCSCLSDRKKYPSFFRTIPSDAFQVRAMIQILRHFGWTWVGLLYSDDDYGINAAQSFHQDVQQFGGCVAFSEILPNDNNHKEIQHIVGVIQGSTAKVVVVFSTSSYLLPVIDEMLLKNVTGRQWIASEAWATSPVLLAQRFKPVLGGTLGIAIRRGEIQGLGNFLLCLRPDNNSQNNMVRIFWKNMFGCNFDTEGIEGERICSGQEDLSTTDTPYTDVSELRASYNVYKAVYALAYALHDLMQCEEGRGPFSENSCADKTILKPWQLVHYLQKVNFTTSFGDHVSFDKNGDALAIYDVLNWQPSSDGSVIVRTVGVVNEGAATGKVLTLDEEAIYWNFETNKPQRSVCSESCPAGTRRATRKGLPVCCFDCLPCADGEISNTTDATECIACPSDFWSNPENDHCIPKEVEFLSYEDPLGISLTTVALLGTCFCALVMVIFAHYRKTPVLWTCQLRHAVFGISFVLCVSSILVKTMVVIAVFKSSRPEASVLSSGICQLQGRFKLNGMFQDGDLIIGGLFEVHFLTVFPELSFRKEPEPPYCEQFDMSSFQQAQTMVFAIDEINNNPNLLPNITLGYYLYDNCVKLGVAFRAATALVSGTEESFSNLNCAGPPPVIAVVGDPGSTHSIAISSVLGLFRVPMVSYFATCSCLSDRKKYPSFFRTIPSDAFQVRAMVQILRHFRWTWVGLLYSDDDYGIHASQSFHQDVQLFGGCVDFSEMLPRDNNRRDIQNILAVIQASTARVVVVFSTEAYLLPLMDEVALQNITGRQWIASEAWATSPVFHTQRLLPFLGGTLGIAIRRGEIQGLREFLYYLRPDNNPKNNMIRIFWENMFGCNFETGGRKTEAEGERKVCTGQEDLSSTDTPYTDVSELRASYNAYKAVYALAHALHDLMQCEEGRGPFSEKSCADIINLQPWQVVHYLQKVNFTTSFGDHVSFDQNGDALAIYDVMNWQPNSDGAIRVSTVGVVNEGATEGRVLTLEEDAIFWNFENKKPPRSVCSESCPPGTRRARKKGLPICCFDCLPCGDGEISNTTDAIECTPCPDEFWSNPNKDQCVPKEIEFLSYEEPLGISLTTASLLGSCFCALVMVIFSHHRNTPVVRANNSELSFLLLLSLKLCFLCVLLFIGQPQLWTCQLRHAAFGISFVLCVSSILVKTMVVIAVFKSSRPEASVLRSGTCQLQGHFRLNGMYQAGDIILGGLFEVHFLTVFPKLSFRTEPEPPYCEQFDMASFQQAQTMVFAIGEINNNPNLLPNITLGYHLYDNCVMLGMAFRAALSLVSGTEESFSNLNCTGPPPVIGIVGDSNSTPSIAISSVLGLFRVPIVSYFATCSCLSNRKKYPSFFRTIPSDAFQVRAMIKILRHFGWTWVGLVYSDDDYGNHAAQSFLQDVQVFGGCVAFSEILPLDNNRKDIKHTVGVIQASTARVVVVFSTSTYLLPLMDEVVLQNVTDRQWIASEAWATSPVFHTHRLLPFLGGTLGIAIRRGEIQGLHEFLLHLRPNNDQRNNMVRIFWENIFNCRFNIGERGEKMCSGQEDLSSTDTAYTDVSELRASYNVYKTVYALAHALHDLMQCEEGRGPFSGNSCADITNLQPWQLVHYLQKVNFTTSFGDNVSFDENGDALAIYDVMNWQPSSDGSIVVRTVGVVNEGAATGKVLTLDEDALYWNFETKKPLRSVCSESCPPGTRRAQRKGLPVCCFDCLPCADGEISNTTDANECTICPDDFWSSPDKDQCVPKEEEFLSYEDPLGISLTSASLLGTCICALVMAIFAHHRNTPIHPGQDYGASILKPDSCQLQGRFRLNGMYKDGDVILGGLFEVHLFTVFPELSFRTEPDPPYCETFNMESFQHAQTMAFAIEEINNNPNLLPNITLGYHLYDNCVMLGMAFRAAVSMASGTEQSFSNLNCTGPPPIIGIVGDPSSTPSIAISSVLGLFRIPIISHYATCSCLSDKTKYPSFFRTIPSDAFQVQAMIQILRHFGWTWVGLLYSDDDYGIYASLSFKQEIQLFGGCVAFSEILPNDNNPRNIQHIMRVIQSSTARVVVVFSTLPYLLPLMDEVVLQNLTGRQWIASEAWATAPVFHTPHFLPFLKGTLGIAIRRGEIKGLHEFLLHLCPNNDPKNNMLRIFWENMFVCSFKTEIDGEQMKKVCTGQEDLSATDTPYTDVSGLRATYNVYKAVYALAHALHDLMQCEEGGGPFSGNSCADIINLKPWQLVHYLKKVKFTTGFGDQVSFDKNGDALAIYDVLNWHPSSDGSVRVQEVGVVNEGLAGMVLTLDEDAIYWNFEPKKSPRSVCSESCPPGTRQATRKGLPVCCFDCLSCADGEISNTTDAIECTMCPDELWSNPNQDQCVPKVVEFLSYEEPLGISLTTASLLGTSFCAVVIVIFCQHHNTPIHPGQDYGGNSCVQVIST</sequence>
<dbReference type="PROSITE" id="PS50259">
    <property type="entry name" value="G_PROTEIN_RECEP_F3_4"/>
    <property type="match status" value="2"/>
</dbReference>
<proteinExistence type="inferred from homology"/>
<dbReference type="FunFam" id="3.40.50.2300:FF:000682">
    <property type="entry name" value="Vomeronasal 2 receptor, x4"/>
    <property type="match status" value="4"/>
</dbReference>
<reference evidence="14" key="1">
    <citation type="submission" date="2023-08" db="EMBL/GenBank/DDBJ databases">
        <title>Chromosome-level Genome Assembly of mud carp (Cirrhinus molitorella).</title>
        <authorList>
            <person name="Liu H."/>
        </authorList>
    </citation>
    <scope>NUCLEOTIDE SEQUENCE</scope>
    <source>
        <strain evidence="14">Prfri</strain>
        <tissue evidence="14">Muscle</tissue>
    </source>
</reference>
<dbReference type="Pfam" id="PF07562">
    <property type="entry name" value="NCD3G"/>
    <property type="match status" value="4"/>
</dbReference>
<keyword evidence="7" id="KW-0297">G-protein coupled receptor</keyword>
<feature type="transmembrane region" description="Helical" evidence="12">
    <location>
        <begin position="574"/>
        <end position="598"/>
    </location>
</feature>
<dbReference type="Pfam" id="PF00003">
    <property type="entry name" value="7tm_3"/>
    <property type="match status" value="1"/>
</dbReference>
<evidence type="ECO:0000256" key="6">
    <source>
        <dbReference type="ARBA" id="ARBA00022989"/>
    </source>
</evidence>
<dbReference type="SUPFAM" id="SSF53822">
    <property type="entry name" value="Periplasmic binding protein-like I"/>
    <property type="match status" value="4"/>
</dbReference>
<comment type="subcellular location">
    <subcellularLocation>
        <location evidence="1">Cell membrane</location>
        <topology evidence="1">Multi-pass membrane protein</topology>
    </subcellularLocation>
</comment>
<dbReference type="InterPro" id="IPR000337">
    <property type="entry name" value="GPCR_3"/>
</dbReference>
<dbReference type="PANTHER" id="PTHR24061:SF418">
    <property type="entry name" value="C-FAMILY ODORANT RECEPTOR OLFCQ19-RELATED"/>
    <property type="match status" value="1"/>
</dbReference>
<evidence type="ECO:0000256" key="3">
    <source>
        <dbReference type="ARBA" id="ARBA00022475"/>
    </source>
</evidence>
<feature type="domain" description="G-protein coupled receptors family 3 profile" evidence="13">
    <location>
        <begin position="1224"/>
        <end position="1323"/>
    </location>
</feature>
<evidence type="ECO:0000256" key="12">
    <source>
        <dbReference type="SAM" id="Phobius"/>
    </source>
</evidence>
<keyword evidence="6 12" id="KW-1133">Transmembrane helix</keyword>
<evidence type="ECO:0000256" key="1">
    <source>
        <dbReference type="ARBA" id="ARBA00004651"/>
    </source>
</evidence>
<dbReference type="InterPro" id="IPR028082">
    <property type="entry name" value="Peripla_BP_I"/>
</dbReference>
<organism evidence="14 15">
    <name type="scientific">Cirrhinus molitorella</name>
    <name type="common">mud carp</name>
    <dbReference type="NCBI Taxonomy" id="172907"/>
    <lineage>
        <taxon>Eukaryota</taxon>
        <taxon>Metazoa</taxon>
        <taxon>Chordata</taxon>
        <taxon>Craniata</taxon>
        <taxon>Vertebrata</taxon>
        <taxon>Euteleostomi</taxon>
        <taxon>Actinopterygii</taxon>
        <taxon>Neopterygii</taxon>
        <taxon>Teleostei</taxon>
        <taxon>Ostariophysi</taxon>
        <taxon>Cypriniformes</taxon>
        <taxon>Cyprinidae</taxon>
        <taxon>Labeoninae</taxon>
        <taxon>Labeonini</taxon>
        <taxon>Cirrhinus</taxon>
    </lineage>
</organism>
<evidence type="ECO:0000256" key="8">
    <source>
        <dbReference type="ARBA" id="ARBA00023136"/>
    </source>
</evidence>
<dbReference type="PANTHER" id="PTHR24061">
    <property type="entry name" value="CALCIUM-SENSING RECEPTOR-RELATED"/>
    <property type="match status" value="1"/>
</dbReference>
<dbReference type="FunFam" id="3.40.50.2300:FF:000519">
    <property type="entry name" value="Vomeronasal 2 receptor, a18"/>
    <property type="match status" value="2"/>
</dbReference>
<dbReference type="InterPro" id="IPR000068">
    <property type="entry name" value="GPCR_3_Ca_sens_rcpt-rel"/>
</dbReference>
<evidence type="ECO:0000256" key="11">
    <source>
        <dbReference type="ARBA" id="ARBA00023224"/>
    </source>
</evidence>
<dbReference type="FunFam" id="3.40.50.2300:FF:000016">
    <property type="entry name" value="Taste 1 receptor member 2"/>
    <property type="match status" value="1"/>
</dbReference>
<name>A0AA88PQ73_9TELE</name>
<dbReference type="InterPro" id="IPR017978">
    <property type="entry name" value="GPCR_3_C"/>
</dbReference>
<dbReference type="PRINTS" id="PR00248">
    <property type="entry name" value="GPCRMGR"/>
</dbReference>
<dbReference type="CDD" id="cd06364">
    <property type="entry name" value="PBP1_CaSR"/>
    <property type="match status" value="4"/>
</dbReference>
<evidence type="ECO:0000256" key="4">
    <source>
        <dbReference type="ARBA" id="ARBA00022692"/>
    </source>
</evidence>
<evidence type="ECO:0000256" key="5">
    <source>
        <dbReference type="ARBA" id="ARBA00022729"/>
    </source>
</evidence>
<dbReference type="InterPro" id="IPR038550">
    <property type="entry name" value="GPCR_3_9-Cys_sf"/>
</dbReference>
<gene>
    <name evidence="14" type="ORF">Q8A67_012101</name>
</gene>
<evidence type="ECO:0000256" key="10">
    <source>
        <dbReference type="ARBA" id="ARBA00023180"/>
    </source>
</evidence>
<accession>A0AA88PQ73</accession>
<feature type="transmembrane region" description="Helical" evidence="12">
    <location>
        <begin position="1294"/>
        <end position="1318"/>
    </location>
</feature>
<keyword evidence="15" id="KW-1185">Reference proteome</keyword>
<protein>
    <recommendedName>
        <fullName evidence="13">G-protein coupled receptors family 3 profile domain-containing protein</fullName>
    </recommendedName>
</protein>
<keyword evidence="9" id="KW-0675">Receptor</keyword>
<dbReference type="Gene3D" id="2.10.50.30">
    <property type="entry name" value="GPCR, family 3, nine cysteines domain"/>
    <property type="match status" value="4"/>
</dbReference>
<dbReference type="Proteomes" id="UP001187343">
    <property type="component" value="Unassembled WGS sequence"/>
</dbReference>
<evidence type="ECO:0000256" key="9">
    <source>
        <dbReference type="ARBA" id="ARBA00023170"/>
    </source>
</evidence>
<dbReference type="Gene3D" id="3.40.50.2300">
    <property type="match status" value="8"/>
</dbReference>
<feature type="transmembrane region" description="Helical" evidence="12">
    <location>
        <begin position="610"/>
        <end position="637"/>
    </location>
</feature>
<keyword evidence="5" id="KW-0732">Signal</keyword>
<evidence type="ECO:0000259" key="13">
    <source>
        <dbReference type="PROSITE" id="PS50259"/>
    </source>
</evidence>
<dbReference type="GO" id="GO:0005886">
    <property type="term" value="C:plasma membrane"/>
    <property type="evidence" value="ECO:0007669"/>
    <property type="project" value="UniProtKB-SubCell"/>
</dbReference>
<feature type="domain" description="G-protein coupled receptors family 3 profile" evidence="13">
    <location>
        <begin position="603"/>
        <end position="642"/>
    </location>
</feature>
<feature type="transmembrane region" description="Helical" evidence="12">
    <location>
        <begin position="1224"/>
        <end position="1246"/>
    </location>
</feature>